<evidence type="ECO:0000313" key="2">
    <source>
        <dbReference type="EMBL" id="OIQ59564.1"/>
    </source>
</evidence>
<protein>
    <submittedName>
        <fullName evidence="2">Uncharacterized protein</fullName>
    </submittedName>
</protein>
<dbReference type="AlphaFoldDB" id="A0A1J5NW75"/>
<comment type="caution">
    <text evidence="2">The sequence shown here is derived from an EMBL/GenBank/DDBJ whole genome shotgun (WGS) entry which is preliminary data.</text>
</comment>
<organism evidence="2 3">
    <name type="scientific">Neomoorella thermoacetica</name>
    <name type="common">Clostridium thermoaceticum</name>
    <dbReference type="NCBI Taxonomy" id="1525"/>
    <lineage>
        <taxon>Bacteria</taxon>
        <taxon>Bacillati</taxon>
        <taxon>Bacillota</taxon>
        <taxon>Clostridia</taxon>
        <taxon>Neomoorellales</taxon>
        <taxon>Neomoorellaceae</taxon>
        <taxon>Neomoorella</taxon>
    </lineage>
</organism>
<proteinExistence type="predicted"/>
<sequence length="53" mass="6000">MRAHNLLAFYGDPDVTGRHLINLQLFAEEKTEEATPTASRKCARRARWPGAMT</sequence>
<accession>A0A1J5NW75</accession>
<name>A0A1J5NW75_NEOTH</name>
<evidence type="ECO:0000313" key="3">
    <source>
        <dbReference type="Proteomes" id="UP000182811"/>
    </source>
</evidence>
<dbReference type="Proteomes" id="UP000182811">
    <property type="component" value="Unassembled WGS sequence"/>
</dbReference>
<feature type="region of interest" description="Disordered" evidence="1">
    <location>
        <begin position="30"/>
        <end position="53"/>
    </location>
</feature>
<dbReference type="EMBL" id="MDDC01000008">
    <property type="protein sequence ID" value="OIQ59564.1"/>
    <property type="molecule type" value="Genomic_DNA"/>
</dbReference>
<reference evidence="2 3" key="1">
    <citation type="submission" date="2016-08" db="EMBL/GenBank/DDBJ databases">
        <title>Genome-based comparison of Moorella thermoacetic strains.</title>
        <authorList>
            <person name="Poehlein A."/>
            <person name="Bengelsdorf F.R."/>
            <person name="Esser C."/>
            <person name="Duerre P."/>
            <person name="Daniel R."/>
        </authorList>
    </citation>
    <scope>NUCLEOTIDE SEQUENCE [LARGE SCALE GENOMIC DNA]</scope>
    <source>
        <strain evidence="2 3">DSM 21394</strain>
    </source>
</reference>
<evidence type="ECO:0000256" key="1">
    <source>
        <dbReference type="SAM" id="MobiDB-lite"/>
    </source>
</evidence>
<gene>
    <name evidence="2" type="ORF">MOTE_12450</name>
</gene>